<sequence>MNTNQFARATIKPNNMKKIIYVVLMLSAFMTYAQKNNGTVYMEHPSIDVVQDFVKASIAGDKSKLASYLSEDFKAYNGTSTNQNDKGRDKEAFLNNQMVYYNQLDYYARENYPGSYPDAIEYKKDNPNKEVWVQTWDILKGVHKKSGVKIDAAAHRLYTVTKDHKIKMIIDYGNEVVIDEIRASYAERSNGTIYNNHENINTVRKMIYAIENNDWEKVYSFYDEGVRFLDSSSPTFEGKSLEEQKAIDKQILEKFEVSSIDMVGYPDYLHYEMGDARVVQSWWNINFIRKADKKALILPIHYIMDFNKDGKIISETAYYNAKLLD</sequence>
<evidence type="ECO:0000313" key="1">
    <source>
        <dbReference type="EMBL" id="TDU40179.1"/>
    </source>
</evidence>
<evidence type="ECO:0000313" key="2">
    <source>
        <dbReference type="Proteomes" id="UP000294689"/>
    </source>
</evidence>
<name>A0A4R7Q0Q8_9FLAO</name>
<reference evidence="1 2" key="1">
    <citation type="submission" date="2019-03" db="EMBL/GenBank/DDBJ databases">
        <title>Genomic Encyclopedia of Archaeal and Bacterial Type Strains, Phase II (KMG-II): from individual species to whole genera.</title>
        <authorList>
            <person name="Goeker M."/>
        </authorList>
    </citation>
    <scope>NUCLEOTIDE SEQUENCE [LARGE SCALE GENOMIC DNA]</scope>
    <source>
        <strain evidence="1 2">DSM 28135</strain>
    </source>
</reference>
<dbReference type="Gene3D" id="3.10.450.50">
    <property type="match status" value="2"/>
</dbReference>
<dbReference type="EMBL" id="SOBW01000008">
    <property type="protein sequence ID" value="TDU40179.1"/>
    <property type="molecule type" value="Genomic_DNA"/>
</dbReference>
<dbReference type="InterPro" id="IPR032710">
    <property type="entry name" value="NTF2-like_dom_sf"/>
</dbReference>
<comment type="caution">
    <text evidence="1">The sequence shown here is derived from an EMBL/GenBank/DDBJ whole genome shotgun (WGS) entry which is preliminary data.</text>
</comment>
<evidence type="ECO:0008006" key="3">
    <source>
        <dbReference type="Google" id="ProtNLM"/>
    </source>
</evidence>
<gene>
    <name evidence="1" type="ORF">BXY82_2221</name>
</gene>
<dbReference type="AlphaFoldDB" id="A0A4R7Q0Q8"/>
<dbReference type="SUPFAM" id="SSF54427">
    <property type="entry name" value="NTF2-like"/>
    <property type="match status" value="1"/>
</dbReference>
<dbReference type="Proteomes" id="UP000294689">
    <property type="component" value="Unassembled WGS sequence"/>
</dbReference>
<proteinExistence type="predicted"/>
<organism evidence="1 2">
    <name type="scientific">Gelidibacter sediminis</name>
    <dbReference type="NCBI Taxonomy" id="1608710"/>
    <lineage>
        <taxon>Bacteria</taxon>
        <taxon>Pseudomonadati</taxon>
        <taxon>Bacteroidota</taxon>
        <taxon>Flavobacteriia</taxon>
        <taxon>Flavobacteriales</taxon>
        <taxon>Flavobacteriaceae</taxon>
        <taxon>Gelidibacter</taxon>
    </lineage>
</organism>
<protein>
    <recommendedName>
        <fullName evidence="3">SnoaL-like protein</fullName>
    </recommendedName>
</protein>
<accession>A0A4R7Q0Q8</accession>
<keyword evidence="2" id="KW-1185">Reference proteome</keyword>